<evidence type="ECO:0000313" key="7">
    <source>
        <dbReference type="EMBL" id="CBX26938.1"/>
    </source>
</evidence>
<dbReference type="Gene3D" id="3.40.50.720">
    <property type="entry name" value="NAD(P)-binding Rossmann-like Domain"/>
    <property type="match status" value="1"/>
</dbReference>
<comment type="similarity">
    <text evidence="1">Belongs to the 3-hydroxyacyl-CoA dehydrogenase family.</text>
</comment>
<evidence type="ECO:0000259" key="5">
    <source>
        <dbReference type="Pfam" id="PF00725"/>
    </source>
</evidence>
<dbReference type="PANTHER" id="PTHR48075:SF5">
    <property type="entry name" value="3-HYDROXYBUTYRYL-COA DEHYDROGENASE"/>
    <property type="match status" value="1"/>
</dbReference>
<dbReference type="SUPFAM" id="SSF48179">
    <property type="entry name" value="6-phosphogluconate dehydrogenase C-terminal domain-like"/>
    <property type="match status" value="1"/>
</dbReference>
<dbReference type="InterPro" id="IPR006180">
    <property type="entry name" value="3-OHacyl-CoA_DH_CS"/>
</dbReference>
<evidence type="ECO:0000259" key="6">
    <source>
        <dbReference type="Pfam" id="PF02737"/>
    </source>
</evidence>
<dbReference type="InterPro" id="IPR036291">
    <property type="entry name" value="NAD(P)-bd_dom_sf"/>
</dbReference>
<dbReference type="Pfam" id="PF02737">
    <property type="entry name" value="3HCDH_N"/>
    <property type="match status" value="1"/>
</dbReference>
<gene>
    <name evidence="7" type="ORF">N47_A09670</name>
</gene>
<feature type="domain" description="3-hydroxyacyl-CoA dehydrogenase C-terminal" evidence="5">
    <location>
        <begin position="196"/>
        <end position="292"/>
    </location>
</feature>
<evidence type="ECO:0000256" key="1">
    <source>
        <dbReference type="ARBA" id="ARBA00009463"/>
    </source>
</evidence>
<dbReference type="SUPFAM" id="SSF51735">
    <property type="entry name" value="NAD(P)-binding Rossmann-fold domains"/>
    <property type="match status" value="1"/>
</dbReference>
<dbReference type="FunFam" id="3.40.50.720:FF:000009">
    <property type="entry name" value="Fatty oxidation complex, alpha subunit"/>
    <property type="match status" value="1"/>
</dbReference>
<evidence type="ECO:0000256" key="3">
    <source>
        <dbReference type="PIRSR" id="PIRSR000105-1"/>
    </source>
</evidence>
<accession>E1Y8P4</accession>
<name>E1Y8P4_9BACT</name>
<dbReference type="InterPro" id="IPR006108">
    <property type="entry name" value="3HC_DH_C"/>
</dbReference>
<evidence type="ECO:0000256" key="4">
    <source>
        <dbReference type="SAM" id="Coils"/>
    </source>
</evidence>
<dbReference type="GO" id="GO:0070403">
    <property type="term" value="F:NAD+ binding"/>
    <property type="evidence" value="ECO:0007669"/>
    <property type="project" value="InterPro"/>
</dbReference>
<dbReference type="InterPro" id="IPR022694">
    <property type="entry name" value="3-OHacyl-CoA_DH"/>
</dbReference>
<dbReference type="EMBL" id="FR695864">
    <property type="protein sequence ID" value="CBX26938.1"/>
    <property type="molecule type" value="Genomic_DNA"/>
</dbReference>
<feature type="site" description="Important for catalytic activity" evidence="3">
    <location>
        <position position="150"/>
    </location>
</feature>
<dbReference type="PANTHER" id="PTHR48075">
    <property type="entry name" value="3-HYDROXYACYL-COA DEHYDROGENASE FAMILY PROTEIN"/>
    <property type="match status" value="1"/>
</dbReference>
<dbReference type="InterPro" id="IPR006176">
    <property type="entry name" value="3-OHacyl-CoA_DH_NAD-bd"/>
</dbReference>
<keyword evidence="2" id="KW-0560">Oxidoreductase</keyword>
<keyword evidence="4" id="KW-0175">Coiled coil</keyword>
<organism evidence="7">
    <name type="scientific">uncultured Desulfobacterium sp</name>
    <dbReference type="NCBI Taxonomy" id="201089"/>
    <lineage>
        <taxon>Bacteria</taxon>
        <taxon>Pseudomonadati</taxon>
        <taxon>Thermodesulfobacteriota</taxon>
        <taxon>Desulfobacteria</taxon>
        <taxon>Desulfobacterales</taxon>
        <taxon>Desulfobacteriaceae</taxon>
        <taxon>Desulfobacterium</taxon>
        <taxon>environmental samples</taxon>
    </lineage>
</organism>
<feature type="coiled-coil region" evidence="4">
    <location>
        <begin position="45"/>
        <end position="72"/>
    </location>
</feature>
<dbReference type="InterPro" id="IPR013328">
    <property type="entry name" value="6PGD_dom2"/>
</dbReference>
<evidence type="ECO:0000256" key="2">
    <source>
        <dbReference type="ARBA" id="ARBA00023002"/>
    </source>
</evidence>
<feature type="domain" description="3-hydroxyacyl-CoA dehydrogenase NAD binding" evidence="6">
    <location>
        <begin position="17"/>
        <end position="193"/>
    </location>
</feature>
<proteinExistence type="inferred from homology"/>
<protein>
    <submittedName>
        <fullName evidence="7">3-hydroxybutyryl-CoA dehydrogenase</fullName>
    </submittedName>
</protein>
<dbReference type="GO" id="GO:0006635">
    <property type="term" value="P:fatty acid beta-oxidation"/>
    <property type="evidence" value="ECO:0007669"/>
    <property type="project" value="TreeGrafter"/>
</dbReference>
<reference evidence="7" key="1">
    <citation type="journal article" date="2011" name="Environ. Microbiol.">
        <title>Genomic insights into the metabolic potential of the polycyclic aromatic hydrocarbon degrading sulfate-reducing Deltaproteobacterium N47.</title>
        <authorList>
            <person name="Bergmann F."/>
            <person name="Selesi D."/>
            <person name="Weinmaier T."/>
            <person name="Tischler P."/>
            <person name="Rattei T."/>
            <person name="Meckenstock R.U."/>
        </authorList>
    </citation>
    <scope>NUCLEOTIDE SEQUENCE</scope>
</reference>
<dbReference type="PIRSF" id="PIRSF000105">
    <property type="entry name" value="HCDH"/>
    <property type="match status" value="1"/>
</dbReference>
<dbReference type="Pfam" id="PF00725">
    <property type="entry name" value="3HCDH"/>
    <property type="match status" value="1"/>
</dbReference>
<dbReference type="InterPro" id="IPR008927">
    <property type="entry name" value="6-PGluconate_DH-like_C_sf"/>
</dbReference>
<dbReference type="AlphaFoldDB" id="E1Y8P4"/>
<dbReference type="GO" id="GO:0008691">
    <property type="term" value="F:3-hydroxybutyryl-CoA dehydrogenase activity"/>
    <property type="evidence" value="ECO:0007669"/>
    <property type="project" value="TreeGrafter"/>
</dbReference>
<dbReference type="Gene3D" id="1.10.1040.10">
    <property type="entry name" value="N-(1-d-carboxylethyl)-l-norvaline Dehydrogenase, domain 2"/>
    <property type="match status" value="1"/>
</dbReference>
<sequence>MEGAKQVKITKDIRLYVLGAGKVGMSIVQAFAQQGFKVTAIDVSEDNIKTGLDKIENNLNKLTDKGKFEKNQKEEILGRIRQSTNFEDLSDADVVIEAVFEDIDLKKKLFTQMDNCVISKEALLLTNTSSLSISAVASATKRPESVAGMHFFNPVPVMKLVEIVRGVETSDKTVEKARELAMLLNKSTIVSKDSPGFIVNRLLNALFIEACRIVEEGVGTPRDIDTGLKLGLGHPNGPFELVDNLDAIPLILHVCEHMSDELGSRFKPPVWIKNYEKAGRVGKSSKKGIYEY</sequence>
<dbReference type="PROSITE" id="PS00067">
    <property type="entry name" value="3HCDH"/>
    <property type="match status" value="1"/>
</dbReference>